<gene>
    <name evidence="4" type="ORF">TX23_00930</name>
</gene>
<dbReference type="InterPro" id="IPR023210">
    <property type="entry name" value="NADP_OxRdtase_dom"/>
</dbReference>
<dbReference type="EMBL" id="JYLN01000001">
    <property type="protein sequence ID" value="KRP74788.1"/>
    <property type="molecule type" value="Genomic_DNA"/>
</dbReference>
<dbReference type="FunFam" id="3.20.20.100:FF:000004">
    <property type="entry name" value="Oxidoreductase, aldo/keto reductase"/>
    <property type="match status" value="1"/>
</dbReference>
<dbReference type="InterPro" id="IPR050523">
    <property type="entry name" value="AKR_Detox_Biosynth"/>
</dbReference>
<dbReference type="Pfam" id="PF00248">
    <property type="entry name" value="Aldo_ket_red"/>
    <property type="match status" value="1"/>
</dbReference>
<sequence>MQYRQLGHSGLLVSEIILGTVPFGGRAEFEKCGAVDVPLARRMFDIAFDAGVNMVDTADLYSHGLAEEVVGKALGDKRNDILLATKGRSPVDQNPNNSGSSRYHLVRACEASLKRLGTDHIDLYQVHNWDGMTPIEETLEALRLLVGSGKIRYFGTSNFTAWQMMKTLGKAELHGMLKPITQQIYYTPESREAEYELLPLALDQQVGTLVWGPMGEGLLTGSTRRGHQPPANTRQGSGWPEPYVHDRERALDIIETLAAVGDEHGVSVARTCLAWLKDRPGITSLIVGARTEEHLRDNLAATELKLTEAQSSRIEAVTRRQPLYPYWHRFTAGIDRFDPAEQPFLAEHQKTMDARKGDGQG</sequence>
<evidence type="ECO:0000313" key="5">
    <source>
        <dbReference type="Proteomes" id="UP000050852"/>
    </source>
</evidence>
<dbReference type="Gene3D" id="3.20.20.100">
    <property type="entry name" value="NADP-dependent oxidoreductase domain"/>
    <property type="match status" value="1"/>
</dbReference>
<dbReference type="CDD" id="cd19091">
    <property type="entry name" value="AKR_PsAKR"/>
    <property type="match status" value="1"/>
</dbReference>
<feature type="domain" description="NADP-dependent oxidoreductase" evidence="3">
    <location>
        <begin position="15"/>
        <end position="317"/>
    </location>
</feature>
<dbReference type="GO" id="GO:0016491">
    <property type="term" value="F:oxidoreductase activity"/>
    <property type="evidence" value="ECO:0007669"/>
    <property type="project" value="UniProtKB-KW"/>
</dbReference>
<dbReference type="PRINTS" id="PR00069">
    <property type="entry name" value="ALDKETRDTASE"/>
</dbReference>
<keyword evidence="1" id="KW-0560">Oxidoreductase</keyword>
<dbReference type="PANTHER" id="PTHR43364:SF18">
    <property type="entry name" value="OXIDOREDUCTASE"/>
    <property type="match status" value="1"/>
</dbReference>
<evidence type="ECO:0000259" key="3">
    <source>
        <dbReference type="Pfam" id="PF00248"/>
    </source>
</evidence>
<dbReference type="SUPFAM" id="SSF51430">
    <property type="entry name" value="NAD(P)-linked oxidoreductase"/>
    <property type="match status" value="1"/>
</dbReference>
<name>A0A0R3AVA8_9PSED</name>
<evidence type="ECO:0000313" key="4">
    <source>
        <dbReference type="EMBL" id="KRP74788.1"/>
    </source>
</evidence>
<dbReference type="PANTHER" id="PTHR43364">
    <property type="entry name" value="NADH-SPECIFIC METHYLGLYOXAL REDUCTASE-RELATED"/>
    <property type="match status" value="1"/>
</dbReference>
<dbReference type="RefSeq" id="WP_057700628.1">
    <property type="nucleotide sequence ID" value="NZ_JYLN01000001.1"/>
</dbReference>
<feature type="region of interest" description="Disordered" evidence="2">
    <location>
        <begin position="221"/>
        <end position="242"/>
    </location>
</feature>
<protein>
    <submittedName>
        <fullName evidence="4">Aldo/keto reductase</fullName>
    </submittedName>
</protein>
<dbReference type="Proteomes" id="UP000050852">
    <property type="component" value="Unassembled WGS sequence"/>
</dbReference>
<organism evidence="4 5">
    <name type="scientific">Pseudomonas paralactis</name>
    <dbReference type="NCBI Taxonomy" id="1615673"/>
    <lineage>
        <taxon>Bacteria</taxon>
        <taxon>Pseudomonadati</taxon>
        <taxon>Pseudomonadota</taxon>
        <taxon>Gammaproteobacteria</taxon>
        <taxon>Pseudomonadales</taxon>
        <taxon>Pseudomonadaceae</taxon>
        <taxon>Pseudomonas</taxon>
    </lineage>
</organism>
<reference evidence="4 5" key="1">
    <citation type="submission" date="2015-02" db="EMBL/GenBank/DDBJ databases">
        <title>Two Pseudomonas sp. nov., isolated from raw milk.</title>
        <authorList>
            <person name="Wenning M."/>
            <person name="von Neubeck M."/>
            <person name="Huptas C."/>
            <person name="Scherer S."/>
        </authorList>
    </citation>
    <scope>NUCLEOTIDE SEQUENCE [LARGE SCALE GENOMIC DNA]</scope>
    <source>
        <strain evidence="4 5">DSM 29164</strain>
    </source>
</reference>
<dbReference type="PATRIC" id="fig|1615673.3.peg.1107"/>
<dbReference type="InterPro" id="IPR036812">
    <property type="entry name" value="NAD(P)_OxRdtase_dom_sf"/>
</dbReference>
<evidence type="ECO:0000256" key="2">
    <source>
        <dbReference type="SAM" id="MobiDB-lite"/>
    </source>
</evidence>
<dbReference type="OrthoDB" id="9772407at2"/>
<dbReference type="AlphaFoldDB" id="A0A0R3AVA8"/>
<accession>A0A0R3AVA8</accession>
<proteinExistence type="predicted"/>
<comment type="caution">
    <text evidence="4">The sequence shown here is derived from an EMBL/GenBank/DDBJ whole genome shotgun (WGS) entry which is preliminary data.</text>
</comment>
<dbReference type="GO" id="GO:0005829">
    <property type="term" value="C:cytosol"/>
    <property type="evidence" value="ECO:0007669"/>
    <property type="project" value="UniProtKB-ARBA"/>
</dbReference>
<evidence type="ECO:0000256" key="1">
    <source>
        <dbReference type="ARBA" id="ARBA00023002"/>
    </source>
</evidence>
<dbReference type="InterPro" id="IPR020471">
    <property type="entry name" value="AKR"/>
</dbReference>